<dbReference type="EMBL" id="CDMZ01005550">
    <property type="protein sequence ID" value="CEM53188.1"/>
    <property type="molecule type" value="Genomic_DNA"/>
</dbReference>
<organism evidence="3">
    <name type="scientific">Chromera velia CCMP2878</name>
    <dbReference type="NCBI Taxonomy" id="1169474"/>
    <lineage>
        <taxon>Eukaryota</taxon>
        <taxon>Sar</taxon>
        <taxon>Alveolata</taxon>
        <taxon>Colpodellida</taxon>
        <taxon>Chromeraceae</taxon>
        <taxon>Chromera</taxon>
    </lineage>
</organism>
<feature type="domain" description="Protein kinase" evidence="2">
    <location>
        <begin position="1"/>
        <end position="372"/>
    </location>
</feature>
<evidence type="ECO:0000313" key="3">
    <source>
        <dbReference type="EMBL" id="CEM53188.1"/>
    </source>
</evidence>
<feature type="domain" description="Protein kinase" evidence="2">
    <location>
        <begin position="372"/>
        <end position="651"/>
    </location>
</feature>
<protein>
    <recommendedName>
        <fullName evidence="2">Protein kinase domain-containing protein</fullName>
    </recommendedName>
</protein>
<dbReference type="PROSITE" id="PS50011">
    <property type="entry name" value="PROTEIN_KINASE_DOM"/>
    <property type="match status" value="2"/>
</dbReference>
<dbReference type="AlphaFoldDB" id="A0A0G4I872"/>
<proteinExistence type="predicted"/>
<dbReference type="VEuPathDB" id="CryptoDB:Cvel_1957"/>
<accession>A0A0G4I872</accession>
<evidence type="ECO:0000259" key="2">
    <source>
        <dbReference type="PROSITE" id="PS50011"/>
    </source>
</evidence>
<dbReference type="GO" id="GO:0004672">
    <property type="term" value="F:protein kinase activity"/>
    <property type="evidence" value="ECO:0007669"/>
    <property type="project" value="InterPro"/>
</dbReference>
<gene>
    <name evidence="3" type="ORF">Cvel_1957</name>
</gene>
<dbReference type="Pfam" id="PF03109">
    <property type="entry name" value="ABC1"/>
    <property type="match status" value="1"/>
</dbReference>
<sequence length="651" mass="72400">MCAGEYLGAGAFGRVVSVSVNPSVEPGTLYSGVEAGKTYALKHMRAESWTSPLGEVSFSESESHLWALKEMCIAREAGKGGVGPMVFGTWFCRVPKEGEGEGETALHGFMLMEQLQLPLKKAFEDAEMEDLIVTPDAQRSVLGLHEKFADMGYAQLDNHHNNAGVDLSGRFRLLDFGVVETARSKKRKIDHLTKAVKRLKEALALTSYFRQSKKHKSENVALQTEQEVDQKKYKWGSMEYAVEKVVYPFPKNKKDESEKVVYPFPKNKKDESDENLIREDGEVEDASPQALTDPSAVSERRNGSLFLEDIQPHIAKAYQFHKRNGVSPPEIKALLEKDKTTRKGDTEPVCLSSPPERPKIETQFLTECHPGLVENSELGGGAFGKVVSVSVDPAGGGDNHGNSLWSGLEMGKRYALKEMGAGKWASDSHQSVLTEMCVAEDAGKFGIGPKVYGSWFCQVTTQGKFTIRKVYGFILMEELQMPLRKALRDAREKNLIVTPDAQKSALGLHEKFFESGYVQSDNHFGNAGVDMEGRLKLLDFGIVKSSTEVYRKTDVVEVVVERLVEILNATPYFSDGKHKSENFALEAERAIQIETYEWGTMIPLTEKVVYPFPEAGEIFRLRGAVNTQLESSQKGREVTGKARDVNNVLYE</sequence>
<dbReference type="InterPro" id="IPR000719">
    <property type="entry name" value="Prot_kinase_dom"/>
</dbReference>
<dbReference type="GO" id="GO:0005524">
    <property type="term" value="F:ATP binding"/>
    <property type="evidence" value="ECO:0007669"/>
    <property type="project" value="InterPro"/>
</dbReference>
<name>A0A0G4I872_9ALVE</name>
<reference evidence="3" key="1">
    <citation type="submission" date="2014-11" db="EMBL/GenBank/DDBJ databases">
        <authorList>
            <person name="Otto D Thomas"/>
            <person name="Naeem Raeece"/>
        </authorList>
    </citation>
    <scope>NUCLEOTIDE SEQUENCE</scope>
</reference>
<feature type="region of interest" description="Disordered" evidence="1">
    <location>
        <begin position="279"/>
        <end position="299"/>
    </location>
</feature>
<dbReference type="InterPro" id="IPR004147">
    <property type="entry name" value="ABC1_dom"/>
</dbReference>
<dbReference type="PhylomeDB" id="A0A0G4I872"/>
<evidence type="ECO:0000256" key="1">
    <source>
        <dbReference type="SAM" id="MobiDB-lite"/>
    </source>
</evidence>